<gene>
    <name evidence="1" type="ORF">EVA_05683</name>
</gene>
<organism evidence="1">
    <name type="scientific">gut metagenome</name>
    <dbReference type="NCBI Taxonomy" id="749906"/>
    <lineage>
        <taxon>unclassified sequences</taxon>
        <taxon>metagenomes</taxon>
        <taxon>organismal metagenomes</taxon>
    </lineage>
</organism>
<dbReference type="AlphaFoldDB" id="J9GTX0"/>
<protein>
    <submittedName>
        <fullName evidence="1">Lipoprotein</fullName>
    </submittedName>
</protein>
<reference evidence="1" key="1">
    <citation type="journal article" date="2012" name="PLoS ONE">
        <title>Gene sets for utilization of primary and secondary nutrition supplies in the distal gut of endangered iberian lynx.</title>
        <authorList>
            <person name="Alcaide M."/>
            <person name="Messina E."/>
            <person name="Richter M."/>
            <person name="Bargiela R."/>
            <person name="Peplies J."/>
            <person name="Huws S.A."/>
            <person name="Newbold C.J."/>
            <person name="Golyshin P.N."/>
            <person name="Simon M.A."/>
            <person name="Lopez G."/>
            <person name="Yakimov M.M."/>
            <person name="Ferrer M."/>
        </authorList>
    </citation>
    <scope>NUCLEOTIDE SEQUENCE</scope>
</reference>
<comment type="caution">
    <text evidence="1">The sequence shown here is derived from an EMBL/GenBank/DDBJ whole genome shotgun (WGS) entry which is preliminary data.</text>
</comment>
<accession>J9GTX0</accession>
<proteinExistence type="predicted"/>
<name>J9GTX0_9ZZZZ</name>
<sequence>MRKNHWKGVGAAFFLLAGFTSCQQKPAPVRQFLRWAETTNQTCPQRLNETVTLDSTRYDETQNAVYYYYTANGVLDNLDYMQQNKASFQQALEEAVENSVEMKEYREYGTTFHYVYYSQSNGQQLAEFSFRSSSTKD</sequence>
<dbReference type="Gene3D" id="3.30.300.250">
    <property type="match status" value="1"/>
</dbReference>
<keyword evidence="1" id="KW-0449">Lipoprotein</keyword>
<dbReference type="EMBL" id="AMCI01001228">
    <property type="protein sequence ID" value="EJX06208.1"/>
    <property type="molecule type" value="Genomic_DNA"/>
</dbReference>
<evidence type="ECO:0000313" key="1">
    <source>
        <dbReference type="EMBL" id="EJX06208.1"/>
    </source>
</evidence>
<dbReference type="PROSITE" id="PS51257">
    <property type="entry name" value="PROKAR_LIPOPROTEIN"/>
    <property type="match status" value="1"/>
</dbReference>